<name>C0GIQ6_DETAL</name>
<dbReference type="EMBL" id="ACJM01000013">
    <property type="protein sequence ID" value="EEG76720.1"/>
    <property type="molecule type" value="Genomic_DNA"/>
</dbReference>
<evidence type="ECO:0000313" key="2">
    <source>
        <dbReference type="EMBL" id="EEG76720.1"/>
    </source>
</evidence>
<dbReference type="GO" id="GO:0004722">
    <property type="term" value="F:protein serine/threonine phosphatase activity"/>
    <property type="evidence" value="ECO:0007669"/>
    <property type="project" value="InterPro"/>
</dbReference>
<dbReference type="SUPFAM" id="SSF81606">
    <property type="entry name" value="PP2C-like"/>
    <property type="match status" value="1"/>
</dbReference>
<dbReference type="SMART" id="SM00331">
    <property type="entry name" value="PP2C_SIG"/>
    <property type="match status" value="1"/>
</dbReference>
<dbReference type="NCBIfam" id="NF033484">
    <property type="entry name" value="Stp1_PP2C_phos"/>
    <property type="match status" value="1"/>
</dbReference>
<comment type="caution">
    <text evidence="2">The sequence shown here is derived from an EMBL/GenBank/DDBJ whole genome shotgun (WGS) entry which is preliminary data.</text>
</comment>
<dbReference type="SMART" id="SM00332">
    <property type="entry name" value="PP2Cc"/>
    <property type="match status" value="1"/>
</dbReference>
<dbReference type="InterPro" id="IPR015655">
    <property type="entry name" value="PP2C"/>
</dbReference>
<dbReference type="Proteomes" id="UP000006443">
    <property type="component" value="Unassembled WGS sequence"/>
</dbReference>
<dbReference type="Gene3D" id="3.60.40.10">
    <property type="entry name" value="PPM-type phosphatase domain"/>
    <property type="match status" value="1"/>
</dbReference>
<reference evidence="2 3" key="1">
    <citation type="submission" date="2009-02" db="EMBL/GenBank/DDBJ databases">
        <title>Sequencing of the draft genome and assembly of Dethiobacter alkaliphilus AHT 1.</title>
        <authorList>
            <consortium name="US DOE Joint Genome Institute (JGI-PGF)"/>
            <person name="Lucas S."/>
            <person name="Copeland A."/>
            <person name="Lapidus A."/>
            <person name="Glavina del Rio T."/>
            <person name="Dalin E."/>
            <person name="Tice H."/>
            <person name="Bruce D."/>
            <person name="Goodwin L."/>
            <person name="Pitluck S."/>
            <person name="Larimer F."/>
            <person name="Land M.L."/>
            <person name="Hauser L."/>
            <person name="Muyzer G."/>
        </authorList>
    </citation>
    <scope>NUCLEOTIDE SEQUENCE [LARGE SCALE GENOMIC DNA]</scope>
    <source>
        <strain evidence="2 3">AHT 1</strain>
    </source>
</reference>
<sequence length="246" mass="26650">MKAAGISDRGIVRDNNEDSYLIHQEGPLSLFAVADGMGGHAAGEVASSLALDMVRRYLADREEEVVRAAKQGKTLQPILTEVLTRANQDVLEAGNGNSQYNGMGTTVTLVLCVSGQFWLGHIGDSRAYCINKQEIRRVSVDHTLVSQLIRSGQISEEDGENHPQRNILTQALGTDENPQFDIKQVELMPGEILLLCSDGLYGLVNESELFSAVHAAEPLEDILRKLVALANERGGTDNITAVVVQA</sequence>
<proteinExistence type="predicted"/>
<dbReference type="STRING" id="555088.DealDRAFT_2365"/>
<evidence type="ECO:0000259" key="1">
    <source>
        <dbReference type="PROSITE" id="PS51746"/>
    </source>
</evidence>
<organism evidence="2 3">
    <name type="scientific">Dethiobacter alkaliphilus AHT 1</name>
    <dbReference type="NCBI Taxonomy" id="555088"/>
    <lineage>
        <taxon>Bacteria</taxon>
        <taxon>Bacillati</taxon>
        <taxon>Bacillota</taxon>
        <taxon>Dethiobacteria</taxon>
        <taxon>Dethiobacterales</taxon>
        <taxon>Dethiobacteraceae</taxon>
        <taxon>Dethiobacter</taxon>
    </lineage>
</organism>
<dbReference type="RefSeq" id="WP_008517679.1">
    <property type="nucleotide sequence ID" value="NZ_ACJM01000013.1"/>
</dbReference>
<dbReference type="eggNOG" id="COG0631">
    <property type="taxonomic scope" value="Bacteria"/>
</dbReference>
<protein>
    <submittedName>
        <fullName evidence="2">Protein serine/threonine phosphatase</fullName>
    </submittedName>
</protein>
<dbReference type="Pfam" id="PF13672">
    <property type="entry name" value="PP2C_2"/>
    <property type="match status" value="1"/>
</dbReference>
<evidence type="ECO:0000313" key="3">
    <source>
        <dbReference type="Proteomes" id="UP000006443"/>
    </source>
</evidence>
<dbReference type="AlphaFoldDB" id="C0GIQ6"/>
<dbReference type="InterPro" id="IPR001932">
    <property type="entry name" value="PPM-type_phosphatase-like_dom"/>
</dbReference>
<dbReference type="CDD" id="cd00143">
    <property type="entry name" value="PP2Cc"/>
    <property type="match status" value="1"/>
</dbReference>
<keyword evidence="3" id="KW-1185">Reference proteome</keyword>
<accession>C0GIQ6</accession>
<feature type="domain" description="PPM-type phosphatase" evidence="1">
    <location>
        <begin position="2"/>
        <end position="246"/>
    </location>
</feature>
<dbReference type="InterPro" id="IPR036457">
    <property type="entry name" value="PPM-type-like_dom_sf"/>
</dbReference>
<dbReference type="PROSITE" id="PS51746">
    <property type="entry name" value="PPM_2"/>
    <property type="match status" value="1"/>
</dbReference>
<gene>
    <name evidence="2" type="ORF">DealDRAFT_2365</name>
</gene>
<dbReference type="PANTHER" id="PTHR47992">
    <property type="entry name" value="PROTEIN PHOSPHATASE"/>
    <property type="match status" value="1"/>
</dbReference>